<evidence type="ECO:0000313" key="2">
    <source>
        <dbReference type="Proteomes" id="UP001143856"/>
    </source>
</evidence>
<gene>
    <name evidence="1" type="ORF">NUW58_g10360</name>
</gene>
<keyword evidence="2" id="KW-1185">Reference proteome</keyword>
<proteinExistence type="predicted"/>
<name>A0ACC1MLC9_9PEZI</name>
<sequence>MPIGARLLSRDIDTNKSNEDGVRFEGGQQPTPSSSASPATEPKQPAPKVQFRPLSPESTRTLQRHREETNEALLDGADDESSIGNRGIRRSKDSYPKTRSLSESSFDRLALSRRDRGPRDASPHSSDDDGDVVDLPDRFDSSGRPLNPRDRPLHRRRSSYGEFEYRPRHPGDLSVRGQWATFPAVDDPEVARLAQTVGSLLQGQRGFLGTLGHLLQDGVRR</sequence>
<protein>
    <submittedName>
        <fullName evidence="1">Uncharacterized protein</fullName>
    </submittedName>
</protein>
<dbReference type="Proteomes" id="UP001143856">
    <property type="component" value="Unassembled WGS sequence"/>
</dbReference>
<comment type="caution">
    <text evidence="1">The sequence shown here is derived from an EMBL/GenBank/DDBJ whole genome shotgun (WGS) entry which is preliminary data.</text>
</comment>
<accession>A0ACC1MLC9</accession>
<evidence type="ECO:0000313" key="1">
    <source>
        <dbReference type="EMBL" id="KAJ2967805.1"/>
    </source>
</evidence>
<organism evidence="1 2">
    <name type="scientific">Xylaria curta</name>
    <dbReference type="NCBI Taxonomy" id="42375"/>
    <lineage>
        <taxon>Eukaryota</taxon>
        <taxon>Fungi</taxon>
        <taxon>Dikarya</taxon>
        <taxon>Ascomycota</taxon>
        <taxon>Pezizomycotina</taxon>
        <taxon>Sordariomycetes</taxon>
        <taxon>Xylariomycetidae</taxon>
        <taxon>Xylariales</taxon>
        <taxon>Xylariaceae</taxon>
        <taxon>Xylaria</taxon>
    </lineage>
</organism>
<reference evidence="1" key="1">
    <citation type="submission" date="2022-10" db="EMBL/GenBank/DDBJ databases">
        <title>Genome Sequence of Xylaria curta.</title>
        <authorList>
            <person name="Buettner E."/>
        </authorList>
    </citation>
    <scope>NUCLEOTIDE SEQUENCE</scope>
    <source>
        <strain evidence="1">Babe10</strain>
    </source>
</reference>
<dbReference type="EMBL" id="JAPDGR010004550">
    <property type="protein sequence ID" value="KAJ2967805.1"/>
    <property type="molecule type" value="Genomic_DNA"/>
</dbReference>